<gene>
    <name evidence="1" type="ORF">METZ01_LOCUS280875</name>
</gene>
<dbReference type="EMBL" id="UINC01082866">
    <property type="protein sequence ID" value="SVC28021.1"/>
    <property type="molecule type" value="Genomic_DNA"/>
</dbReference>
<accession>A0A382KZE7</accession>
<proteinExistence type="predicted"/>
<reference evidence="1" key="1">
    <citation type="submission" date="2018-05" db="EMBL/GenBank/DDBJ databases">
        <authorList>
            <person name="Lanie J.A."/>
            <person name="Ng W.-L."/>
            <person name="Kazmierczak K.M."/>
            <person name="Andrzejewski T.M."/>
            <person name="Davidsen T.M."/>
            <person name="Wayne K.J."/>
            <person name="Tettelin H."/>
            <person name="Glass J.I."/>
            <person name="Rusch D."/>
            <person name="Podicherti R."/>
            <person name="Tsui H.-C.T."/>
            <person name="Winkler M.E."/>
        </authorList>
    </citation>
    <scope>NUCLEOTIDE SEQUENCE</scope>
</reference>
<feature type="non-terminal residue" evidence="1">
    <location>
        <position position="71"/>
    </location>
</feature>
<evidence type="ECO:0000313" key="1">
    <source>
        <dbReference type="EMBL" id="SVC28021.1"/>
    </source>
</evidence>
<protein>
    <recommendedName>
        <fullName evidence="2">Glutaredoxin domain-containing protein</fullName>
    </recommendedName>
</protein>
<organism evidence="1">
    <name type="scientific">marine metagenome</name>
    <dbReference type="NCBI Taxonomy" id="408172"/>
    <lineage>
        <taxon>unclassified sequences</taxon>
        <taxon>metagenomes</taxon>
        <taxon>ecological metagenomes</taxon>
    </lineage>
</organism>
<dbReference type="AlphaFoldDB" id="A0A382KZE7"/>
<name>A0A382KZE7_9ZZZZ</name>
<evidence type="ECO:0008006" key="2">
    <source>
        <dbReference type="Google" id="ProtNLM"/>
    </source>
</evidence>
<sequence length="71" mass="8081">MVLGVMYLVNQNRDLTVMVYKGPSCDCCEVWMDYMRENGFAVKTPEDPDDEGMVYRLKIPSMLASCHTAVI</sequence>